<keyword evidence="5" id="KW-1185">Reference proteome</keyword>
<reference evidence="4 5" key="1">
    <citation type="submission" date="2023-01" db="EMBL/GenBank/DDBJ databases">
        <title>Analysis of 21 Apiospora genomes using comparative genomics revels a genus with tremendous synthesis potential of carbohydrate active enzymes and secondary metabolites.</title>
        <authorList>
            <person name="Sorensen T."/>
        </authorList>
    </citation>
    <scope>NUCLEOTIDE SEQUENCE [LARGE SCALE GENOMIC DNA]</scope>
    <source>
        <strain evidence="4 5">CBS 135458</strain>
    </source>
</reference>
<evidence type="ECO:0000259" key="2">
    <source>
        <dbReference type="Pfam" id="PF13243"/>
    </source>
</evidence>
<dbReference type="InterPro" id="IPR032696">
    <property type="entry name" value="SQ_cyclase_C"/>
</dbReference>
<dbReference type="EMBL" id="JAQQWL010000005">
    <property type="protein sequence ID" value="KAK8074103.1"/>
    <property type="molecule type" value="Genomic_DNA"/>
</dbReference>
<keyword evidence="1" id="KW-0677">Repeat</keyword>
<feature type="domain" description="Squalene cyclase N-terminal" evidence="3">
    <location>
        <begin position="29"/>
        <end position="283"/>
    </location>
</feature>
<accession>A0ABR1VW73</accession>
<evidence type="ECO:0000259" key="3">
    <source>
        <dbReference type="Pfam" id="PF13249"/>
    </source>
</evidence>
<dbReference type="GeneID" id="92089474"/>
<dbReference type="InterPro" id="IPR032697">
    <property type="entry name" value="SQ_cyclase_N"/>
</dbReference>
<dbReference type="PANTHER" id="PTHR11764">
    <property type="entry name" value="TERPENE CYCLASE/MUTASE FAMILY MEMBER"/>
    <property type="match status" value="1"/>
</dbReference>
<organism evidence="4 5">
    <name type="scientific">Apiospora phragmitis</name>
    <dbReference type="NCBI Taxonomy" id="2905665"/>
    <lineage>
        <taxon>Eukaryota</taxon>
        <taxon>Fungi</taxon>
        <taxon>Dikarya</taxon>
        <taxon>Ascomycota</taxon>
        <taxon>Pezizomycotina</taxon>
        <taxon>Sordariomycetes</taxon>
        <taxon>Xylariomycetidae</taxon>
        <taxon>Amphisphaeriales</taxon>
        <taxon>Apiosporaceae</taxon>
        <taxon>Apiospora</taxon>
    </lineage>
</organism>
<dbReference type="PANTHER" id="PTHR11764:SF82">
    <property type="entry name" value="TERPENE CYCLASE_MUTASE FAMILY MEMBER"/>
    <property type="match status" value="1"/>
</dbReference>
<dbReference type="SUPFAM" id="SSF48239">
    <property type="entry name" value="Terpenoid cyclases/Protein prenyltransferases"/>
    <property type="match status" value="2"/>
</dbReference>
<evidence type="ECO:0000313" key="5">
    <source>
        <dbReference type="Proteomes" id="UP001480595"/>
    </source>
</evidence>
<dbReference type="RefSeq" id="XP_066718578.1">
    <property type="nucleotide sequence ID" value="XM_066856411.1"/>
</dbReference>
<dbReference type="Pfam" id="PF13243">
    <property type="entry name" value="SQHop_cyclase_C"/>
    <property type="match status" value="1"/>
</dbReference>
<feature type="domain" description="Squalene cyclase C-terminal" evidence="2">
    <location>
        <begin position="294"/>
        <end position="334"/>
    </location>
</feature>
<protein>
    <submittedName>
        <fullName evidence="4">Terpenoid cyclases/protein prenyltransferase alpha-alpha toroid</fullName>
    </submittedName>
</protein>
<sequence length="373" mass="42360">MESESKVVSPLPRGASDLYALADNAHKLAVEHAWETRRPDGHWNGELLSNATITAEQVFFYQSLGMAPIPDGEAYRHYLLSQQQKDGSWSIAPDYPGDISTSAEAYLALKMLGVSQQHEAMRRGRAFIRRCGGIAKARVFTRFFFAQFGLFPWDATPQLPAEFILCPSFLPINVYRLSSWARSTLIPLLIIRHHQKIYPLPESDGKADPRSKYLDELWIDPGNKNVPYGPSLVRPWESDLWSLMFGGIDTALYWLGGLKPFWPVRRYARRKCVEWILDRQEKQVYSGGGERGSEKSTATWSETQYTGTGFPNFFYIGYSLYRHYFPIMALGRYLSACRKTGVADKIIIDSDTGGMMTSLKEEMLESPVDSGYF</sequence>
<comment type="caution">
    <text evidence="4">The sequence shown here is derived from an EMBL/GenBank/DDBJ whole genome shotgun (WGS) entry which is preliminary data.</text>
</comment>
<gene>
    <name evidence="4" type="ORF">PG994_005002</name>
</gene>
<evidence type="ECO:0000313" key="4">
    <source>
        <dbReference type="EMBL" id="KAK8074103.1"/>
    </source>
</evidence>
<dbReference type="InterPro" id="IPR018333">
    <property type="entry name" value="Squalene_cyclase"/>
</dbReference>
<name>A0ABR1VW73_9PEZI</name>
<proteinExistence type="predicted"/>
<dbReference type="Proteomes" id="UP001480595">
    <property type="component" value="Unassembled WGS sequence"/>
</dbReference>
<dbReference type="InterPro" id="IPR008930">
    <property type="entry name" value="Terpenoid_cyclase/PrenylTrfase"/>
</dbReference>
<dbReference type="Pfam" id="PF13249">
    <property type="entry name" value="SQHop_cyclase_N"/>
    <property type="match status" value="1"/>
</dbReference>
<evidence type="ECO:0000256" key="1">
    <source>
        <dbReference type="ARBA" id="ARBA00022737"/>
    </source>
</evidence>
<dbReference type="Gene3D" id="1.50.10.20">
    <property type="match status" value="3"/>
</dbReference>